<evidence type="ECO:0000256" key="4">
    <source>
        <dbReference type="ARBA" id="ARBA00022679"/>
    </source>
</evidence>
<keyword evidence="4" id="KW-0808">Transferase</keyword>
<keyword evidence="5 8" id="KW-0812">Transmembrane</keyword>
<evidence type="ECO:0000256" key="8">
    <source>
        <dbReference type="SAM" id="Phobius"/>
    </source>
</evidence>
<keyword evidence="7 8" id="KW-0472">Membrane</keyword>
<gene>
    <name evidence="10" type="ORF">A2960_03245</name>
</gene>
<feature type="transmembrane region" description="Helical" evidence="8">
    <location>
        <begin position="82"/>
        <end position="101"/>
    </location>
</feature>
<evidence type="ECO:0000256" key="2">
    <source>
        <dbReference type="ARBA" id="ARBA00022475"/>
    </source>
</evidence>
<feature type="transmembrane region" description="Helical" evidence="8">
    <location>
        <begin position="368"/>
        <end position="390"/>
    </location>
</feature>
<feature type="domain" description="Glycosyltransferase RgtA/B/C/D-like" evidence="9">
    <location>
        <begin position="60"/>
        <end position="215"/>
    </location>
</feature>
<proteinExistence type="predicted"/>
<feature type="transmembrane region" description="Helical" evidence="8">
    <location>
        <begin position="282"/>
        <end position="299"/>
    </location>
</feature>
<dbReference type="GO" id="GO:0010041">
    <property type="term" value="P:response to iron(III) ion"/>
    <property type="evidence" value="ECO:0007669"/>
    <property type="project" value="TreeGrafter"/>
</dbReference>
<dbReference type="AlphaFoldDB" id="A0A1F6ARQ7"/>
<dbReference type="InterPro" id="IPR038731">
    <property type="entry name" value="RgtA/B/C-like"/>
</dbReference>
<evidence type="ECO:0000256" key="1">
    <source>
        <dbReference type="ARBA" id="ARBA00004651"/>
    </source>
</evidence>
<dbReference type="GO" id="GO:0016763">
    <property type="term" value="F:pentosyltransferase activity"/>
    <property type="evidence" value="ECO:0007669"/>
    <property type="project" value="TreeGrafter"/>
</dbReference>
<accession>A0A1F6ARQ7</accession>
<evidence type="ECO:0000313" key="10">
    <source>
        <dbReference type="EMBL" id="OGG27202.1"/>
    </source>
</evidence>
<feature type="transmembrane region" description="Helical" evidence="8">
    <location>
        <begin position="108"/>
        <end position="126"/>
    </location>
</feature>
<dbReference type="PANTHER" id="PTHR33908">
    <property type="entry name" value="MANNOSYLTRANSFERASE YKCB-RELATED"/>
    <property type="match status" value="1"/>
</dbReference>
<comment type="subcellular location">
    <subcellularLocation>
        <location evidence="1">Cell membrane</location>
        <topology evidence="1">Multi-pass membrane protein</topology>
    </subcellularLocation>
</comment>
<protein>
    <recommendedName>
        <fullName evidence="9">Glycosyltransferase RgtA/B/C/D-like domain-containing protein</fullName>
    </recommendedName>
</protein>
<feature type="transmembrane region" description="Helical" evidence="8">
    <location>
        <begin position="306"/>
        <end position="326"/>
    </location>
</feature>
<name>A0A1F6ARQ7_9BACT</name>
<evidence type="ECO:0000256" key="7">
    <source>
        <dbReference type="ARBA" id="ARBA00023136"/>
    </source>
</evidence>
<dbReference type="GO" id="GO:0005886">
    <property type="term" value="C:plasma membrane"/>
    <property type="evidence" value="ECO:0007669"/>
    <property type="project" value="UniProtKB-SubCell"/>
</dbReference>
<dbReference type="InterPro" id="IPR050297">
    <property type="entry name" value="LipidA_mod_glycosyltrf_83"/>
</dbReference>
<dbReference type="EMBL" id="MFJR01000006">
    <property type="protein sequence ID" value="OGG27202.1"/>
    <property type="molecule type" value="Genomic_DNA"/>
</dbReference>
<keyword evidence="2" id="KW-1003">Cell membrane</keyword>
<dbReference type="PANTHER" id="PTHR33908:SF3">
    <property type="entry name" value="UNDECAPRENYL PHOSPHATE-ALPHA-4-AMINO-4-DEOXY-L-ARABINOSE ARABINOSYL TRANSFERASE"/>
    <property type="match status" value="1"/>
</dbReference>
<dbReference type="Pfam" id="PF13231">
    <property type="entry name" value="PMT_2"/>
    <property type="match status" value="1"/>
</dbReference>
<feature type="transmembrane region" description="Helical" evidence="8">
    <location>
        <begin position="132"/>
        <end position="148"/>
    </location>
</feature>
<dbReference type="Proteomes" id="UP000176609">
    <property type="component" value="Unassembled WGS sequence"/>
</dbReference>
<feature type="transmembrane region" description="Helical" evidence="8">
    <location>
        <begin position="7"/>
        <end position="25"/>
    </location>
</feature>
<evidence type="ECO:0000313" key="11">
    <source>
        <dbReference type="Proteomes" id="UP000176609"/>
    </source>
</evidence>
<evidence type="ECO:0000259" key="9">
    <source>
        <dbReference type="Pfam" id="PF13231"/>
    </source>
</evidence>
<sequence length="509" mass="59372">MTIKKKWLFILLIGLLYLSISFYKIDQLPGEWYGDISNVHEYVTQILKGQFPFYFFQSPGPVYHYAIVPIVLLFQNRGYETYKIASLIISLLGLFTTYLFVKEISSKKLAYITVLTMSFSFWYLVWSRLGNSQIIIPALASIMSLFIVRYVKKRRFFDLLSGAFFTSLGWYTYPQTFIFPLVFFLFVVLFCLFTKRMVSQFNTLSLILIALFIMAIPFVTIIRNDKGNFGPQGYVGSKVWPNLFLSADQLIGKTLYNYKKLLLMLHVKGDRTFRVNVSESPQIDKLSGLFFLLGFLYFAKKKRRIWLLYIFWMLFVLPLPSISPSIPDAEIPNSARTIAVIPFVFVLVSAGFLWVYQSVKKFLTNDKYLLSILLSVMYIYMVFTNLKLYFVDYANGLPDRNFATGKIIAEFIDSLPKEVNVYFGSCCWGEWGHPEPKAVAYVFRKERNFIEYNHYLDSCREVTRLPAVVIFGPDDDKKVNEYKECFPQSDLVDIKGEYNTIIFRKIYIK</sequence>
<keyword evidence="3" id="KW-0328">Glycosyltransferase</keyword>
<evidence type="ECO:0000256" key="5">
    <source>
        <dbReference type="ARBA" id="ARBA00022692"/>
    </source>
</evidence>
<feature type="transmembrane region" description="Helical" evidence="8">
    <location>
        <begin position="201"/>
        <end position="222"/>
    </location>
</feature>
<comment type="caution">
    <text evidence="10">The sequence shown here is derived from an EMBL/GenBank/DDBJ whole genome shotgun (WGS) entry which is preliminary data.</text>
</comment>
<evidence type="ECO:0000256" key="3">
    <source>
        <dbReference type="ARBA" id="ARBA00022676"/>
    </source>
</evidence>
<evidence type="ECO:0000256" key="6">
    <source>
        <dbReference type="ARBA" id="ARBA00022989"/>
    </source>
</evidence>
<reference evidence="10 11" key="1">
    <citation type="journal article" date="2016" name="Nat. Commun.">
        <title>Thousands of microbial genomes shed light on interconnected biogeochemical processes in an aquifer system.</title>
        <authorList>
            <person name="Anantharaman K."/>
            <person name="Brown C.T."/>
            <person name="Hug L.A."/>
            <person name="Sharon I."/>
            <person name="Castelle C.J."/>
            <person name="Probst A.J."/>
            <person name="Thomas B.C."/>
            <person name="Singh A."/>
            <person name="Wilkins M.J."/>
            <person name="Karaoz U."/>
            <person name="Brodie E.L."/>
            <person name="Williams K.H."/>
            <person name="Hubbard S.S."/>
            <person name="Banfield J.F."/>
        </authorList>
    </citation>
    <scope>NUCLEOTIDE SEQUENCE [LARGE SCALE GENOMIC DNA]</scope>
</reference>
<organism evidence="10 11">
    <name type="scientific">Candidatus Gottesmanbacteria bacterium RIFCSPLOWO2_01_FULL_39_12b</name>
    <dbReference type="NCBI Taxonomy" id="1798388"/>
    <lineage>
        <taxon>Bacteria</taxon>
        <taxon>Candidatus Gottesmaniibacteriota</taxon>
    </lineage>
</organism>
<feature type="transmembrane region" description="Helical" evidence="8">
    <location>
        <begin position="338"/>
        <end position="356"/>
    </location>
</feature>
<dbReference type="GO" id="GO:0009103">
    <property type="term" value="P:lipopolysaccharide biosynthetic process"/>
    <property type="evidence" value="ECO:0007669"/>
    <property type="project" value="UniProtKB-ARBA"/>
</dbReference>
<feature type="transmembrane region" description="Helical" evidence="8">
    <location>
        <begin position="177"/>
        <end position="194"/>
    </location>
</feature>
<keyword evidence="6 8" id="KW-1133">Transmembrane helix</keyword>